<evidence type="ECO:0000313" key="12">
    <source>
        <dbReference type="Proteomes" id="UP001338309"/>
    </source>
</evidence>
<evidence type="ECO:0000256" key="5">
    <source>
        <dbReference type="ARBA" id="ARBA00022777"/>
    </source>
</evidence>
<dbReference type="EMBL" id="BTPD01000007">
    <property type="protein sequence ID" value="GMQ29659.1"/>
    <property type="molecule type" value="Genomic_DNA"/>
</dbReference>
<dbReference type="Gene3D" id="1.10.287.130">
    <property type="match status" value="1"/>
</dbReference>
<dbReference type="SMART" id="SM00091">
    <property type="entry name" value="PAS"/>
    <property type="match status" value="7"/>
</dbReference>
<evidence type="ECO:0000256" key="7">
    <source>
        <dbReference type="SAM" id="MobiDB-lite"/>
    </source>
</evidence>
<evidence type="ECO:0000313" key="11">
    <source>
        <dbReference type="EMBL" id="GMQ29659.1"/>
    </source>
</evidence>
<dbReference type="InterPro" id="IPR003661">
    <property type="entry name" value="HisK_dim/P_dom"/>
</dbReference>
<dbReference type="InterPro" id="IPR013655">
    <property type="entry name" value="PAS_fold_3"/>
</dbReference>
<evidence type="ECO:0000256" key="3">
    <source>
        <dbReference type="ARBA" id="ARBA00022553"/>
    </source>
</evidence>
<evidence type="ECO:0000259" key="10">
    <source>
        <dbReference type="PROSITE" id="PS50113"/>
    </source>
</evidence>
<dbReference type="SUPFAM" id="SSF55785">
    <property type="entry name" value="PYP-like sensor domain (PAS domain)"/>
    <property type="match status" value="7"/>
</dbReference>
<dbReference type="InterPro" id="IPR000014">
    <property type="entry name" value="PAS"/>
</dbReference>
<dbReference type="PROSITE" id="PS50112">
    <property type="entry name" value="PAS"/>
    <property type="match status" value="3"/>
</dbReference>
<accession>A0ABQ6PNY1</accession>
<dbReference type="InterPro" id="IPR001610">
    <property type="entry name" value="PAC"/>
</dbReference>
<dbReference type="PROSITE" id="PS50113">
    <property type="entry name" value="PAC"/>
    <property type="match status" value="4"/>
</dbReference>
<dbReference type="SMART" id="SM00086">
    <property type="entry name" value="PAC"/>
    <property type="match status" value="5"/>
</dbReference>
<dbReference type="InterPro" id="IPR000700">
    <property type="entry name" value="PAS-assoc_C"/>
</dbReference>
<dbReference type="EC" id="2.7.13.3" evidence="2"/>
<feature type="coiled-coil region" evidence="6">
    <location>
        <begin position="914"/>
        <end position="945"/>
    </location>
</feature>
<dbReference type="InterPro" id="IPR003594">
    <property type="entry name" value="HATPase_dom"/>
</dbReference>
<dbReference type="InterPro" id="IPR035965">
    <property type="entry name" value="PAS-like_dom_sf"/>
</dbReference>
<keyword evidence="6" id="KW-0175">Coiled coil</keyword>
<evidence type="ECO:0000259" key="8">
    <source>
        <dbReference type="PROSITE" id="PS50109"/>
    </source>
</evidence>
<dbReference type="SUPFAM" id="SSF47384">
    <property type="entry name" value="Homodimeric domain of signal transducing histidine kinase"/>
    <property type="match status" value="1"/>
</dbReference>
<evidence type="ECO:0000256" key="4">
    <source>
        <dbReference type="ARBA" id="ARBA00022679"/>
    </source>
</evidence>
<feature type="domain" description="PAC" evidence="10">
    <location>
        <begin position="871"/>
        <end position="923"/>
    </location>
</feature>
<dbReference type="Pfam" id="PF02518">
    <property type="entry name" value="HATPase_c"/>
    <property type="match status" value="1"/>
</dbReference>
<dbReference type="InterPro" id="IPR036097">
    <property type="entry name" value="HisK_dim/P_sf"/>
</dbReference>
<dbReference type="Proteomes" id="UP001338309">
    <property type="component" value="Unassembled WGS sequence"/>
</dbReference>
<name>A0ABQ6PNY1_9BACT</name>
<feature type="domain" description="PAS" evidence="9">
    <location>
        <begin position="537"/>
        <end position="609"/>
    </location>
</feature>
<dbReference type="CDD" id="cd00082">
    <property type="entry name" value="HisKA"/>
    <property type="match status" value="1"/>
</dbReference>
<feature type="domain" description="PAC" evidence="10">
    <location>
        <begin position="739"/>
        <end position="793"/>
    </location>
</feature>
<dbReference type="Pfam" id="PF08447">
    <property type="entry name" value="PAS_3"/>
    <property type="match status" value="4"/>
</dbReference>
<evidence type="ECO:0000256" key="1">
    <source>
        <dbReference type="ARBA" id="ARBA00000085"/>
    </source>
</evidence>
<organism evidence="11 12">
    <name type="scientific">Algoriphagus confluentis</name>
    <dbReference type="NCBI Taxonomy" id="1697556"/>
    <lineage>
        <taxon>Bacteria</taxon>
        <taxon>Pseudomonadati</taxon>
        <taxon>Bacteroidota</taxon>
        <taxon>Cytophagia</taxon>
        <taxon>Cytophagales</taxon>
        <taxon>Cyclobacteriaceae</taxon>
        <taxon>Algoriphagus</taxon>
    </lineage>
</organism>
<dbReference type="SUPFAM" id="SSF55874">
    <property type="entry name" value="ATPase domain of HSP90 chaperone/DNA topoisomerase II/histidine kinase"/>
    <property type="match status" value="1"/>
</dbReference>
<feature type="domain" description="Histidine kinase" evidence="8">
    <location>
        <begin position="948"/>
        <end position="1162"/>
    </location>
</feature>
<dbReference type="SMART" id="SM00388">
    <property type="entry name" value="HisKA"/>
    <property type="match status" value="1"/>
</dbReference>
<dbReference type="Pfam" id="PF00512">
    <property type="entry name" value="HisKA"/>
    <property type="match status" value="1"/>
</dbReference>
<dbReference type="Pfam" id="PF13426">
    <property type="entry name" value="PAS_9"/>
    <property type="match status" value="1"/>
</dbReference>
<dbReference type="InterPro" id="IPR052162">
    <property type="entry name" value="Sensor_kinase/Photoreceptor"/>
</dbReference>
<feature type="domain" description="PAS" evidence="9">
    <location>
        <begin position="41"/>
        <end position="98"/>
    </location>
</feature>
<dbReference type="SMART" id="SM00387">
    <property type="entry name" value="HATPase_c"/>
    <property type="match status" value="1"/>
</dbReference>
<gene>
    <name evidence="11" type="ORF">Aconfl_23020</name>
</gene>
<feature type="domain" description="PAS" evidence="9">
    <location>
        <begin position="663"/>
        <end position="738"/>
    </location>
</feature>
<evidence type="ECO:0000256" key="2">
    <source>
        <dbReference type="ARBA" id="ARBA00012438"/>
    </source>
</evidence>
<dbReference type="Gene3D" id="2.10.70.100">
    <property type="match status" value="1"/>
</dbReference>
<dbReference type="PROSITE" id="PS50109">
    <property type="entry name" value="HIS_KIN"/>
    <property type="match status" value="1"/>
</dbReference>
<keyword evidence="4" id="KW-0808">Transferase</keyword>
<evidence type="ECO:0000256" key="6">
    <source>
        <dbReference type="SAM" id="Coils"/>
    </source>
</evidence>
<dbReference type="Gene3D" id="3.30.450.20">
    <property type="entry name" value="PAS domain"/>
    <property type="match status" value="7"/>
</dbReference>
<sequence length="1164" mass="135076">MPAKPKLNPSKGIENPVPASPASLQIQGDLGRAERVAGFGVWKIDLNASKSVFSNNFMELFGFSPEELVDSPDFEFSFVVPKDRKKVQKAIATSIQKENCFHLQIKLGNSSGKTFWTDLKGEFEKEGIIKSIFMIAKLIPESMQDGLELEESFSFQTIINSTPDLIWSVDKNLNLIHANRAFLDLVKSSLDWTIQPGNYILDTRLYSSKSYEFWKKKYLQALNGKTVKIERKLEERPGYPTTFLETIIHPIKTEGQIIGIACHSRDISEKIRTNQKIKELNQRLISAQEIAKVGYWETNLKTKEVFWSKEMFRIWEIEESTQPLELNYFLKSIHSEDKNFFEKKRNEALTKKQKLDVIYRIQLPSGTVKYIRELGEIVKESDQSKELFKGVVQDISELIEAQLALKERNKFIESTLDNLPLGIAVNKISTGEATFLNQAFLDIYGWPAQELKNVENFFYRVYPNPEYRNWIKNQILEDLKSGDPERMAWRGVLITTQSGEEKVVNAKNIPVPDLDLMISTVADDTDRYWAEHALRISNDRFSLVSEAVSDAIWDWDLAKNTIFWGKGYHSLFGYPEKHVQVDENAWLESIHPDDFKEIWESILTARKDHHRKYWEGKYRFKKYDGTYAFVHEKTIILRNNIGTPIRMVGALQDITKEKEREEHLKLLESVVTHTSDAILISQYNTEKQDFETIYSNHSFSEITGYPKEEVLGKNPNFLQGKDTHSDTLKHLEQALKNQKSLSTELLNYRKNGTPFWVSLNVIPVKTQNEDMSHWIWIKRDITEQKNRESELKIANERFRLVADASNDAIWDWDIRNDIHIWGDGFLKLFGIDLKSQKESYQEWINRVHPEDIQGLLDFLENLKSHPELTRFELEYRFLKSNGDYTDVSDTGTVLRDEAGNLTRLVGAMQDISTRKKYENSLKQLNDELKKANKELELSNQELERFAYVASHDLQEPLRMISSFLGLLEKRYDSILDEKGKQYIHFAIEGAKRMRQIILDLLEFSKLDNFQESKTWLDTSELVHIAQLFLKKTLQRSKAVIHQDALPKVFGHKNTLIQLFQNLISNAIKYQPDGQTARIWITCEEEIDAWKFSVKDNGLGIDSDYLEKIFIIFQRLHTQDKFSGTGIGLSICKKIVELHQGKIWVTSTPGQGSTFFFTLQKPKER</sequence>
<comment type="caution">
    <text evidence="11">The sequence shown here is derived from an EMBL/GenBank/DDBJ whole genome shotgun (WGS) entry which is preliminary data.</text>
</comment>
<dbReference type="InterPro" id="IPR004358">
    <property type="entry name" value="Sig_transdc_His_kin-like_C"/>
</dbReference>
<keyword evidence="3" id="KW-0597">Phosphoprotein</keyword>
<dbReference type="PANTHER" id="PTHR43304:SF1">
    <property type="entry name" value="PAC DOMAIN-CONTAINING PROTEIN"/>
    <property type="match status" value="1"/>
</dbReference>
<protein>
    <recommendedName>
        <fullName evidence="2">histidine kinase</fullName>
        <ecNumber evidence="2">2.7.13.3</ecNumber>
    </recommendedName>
</protein>
<comment type="catalytic activity">
    <reaction evidence="1">
        <text>ATP + protein L-histidine = ADP + protein N-phospho-L-histidine.</text>
        <dbReference type="EC" id="2.7.13.3"/>
    </reaction>
</comment>
<evidence type="ECO:0000259" key="9">
    <source>
        <dbReference type="PROSITE" id="PS50112"/>
    </source>
</evidence>
<dbReference type="CDD" id="cd00130">
    <property type="entry name" value="PAS"/>
    <property type="match status" value="5"/>
</dbReference>
<dbReference type="PRINTS" id="PR00344">
    <property type="entry name" value="BCTRLSENSOR"/>
</dbReference>
<dbReference type="RefSeq" id="WP_338224380.1">
    <property type="nucleotide sequence ID" value="NZ_BTPD01000007.1"/>
</dbReference>
<dbReference type="InterPro" id="IPR005467">
    <property type="entry name" value="His_kinase_dom"/>
</dbReference>
<feature type="domain" description="PAC" evidence="10">
    <location>
        <begin position="355"/>
        <end position="407"/>
    </location>
</feature>
<feature type="region of interest" description="Disordered" evidence="7">
    <location>
        <begin position="1"/>
        <end position="20"/>
    </location>
</feature>
<dbReference type="NCBIfam" id="TIGR00229">
    <property type="entry name" value="sensory_box"/>
    <property type="match status" value="4"/>
</dbReference>
<dbReference type="PANTHER" id="PTHR43304">
    <property type="entry name" value="PHYTOCHROME-LIKE PROTEIN CPH1"/>
    <property type="match status" value="1"/>
</dbReference>
<dbReference type="InterPro" id="IPR036890">
    <property type="entry name" value="HATPase_C_sf"/>
</dbReference>
<keyword evidence="12" id="KW-1185">Reference proteome</keyword>
<feature type="domain" description="PAC" evidence="10">
    <location>
        <begin position="614"/>
        <end position="666"/>
    </location>
</feature>
<proteinExistence type="predicted"/>
<dbReference type="Gene3D" id="3.30.565.10">
    <property type="entry name" value="Histidine kinase-like ATPase, C-terminal domain"/>
    <property type="match status" value="1"/>
</dbReference>
<keyword evidence="5" id="KW-0418">Kinase</keyword>
<reference evidence="11 12" key="1">
    <citation type="submission" date="2023-08" db="EMBL/GenBank/DDBJ databases">
        <title>Draft genome sequence of Algoriphagus confluentis.</title>
        <authorList>
            <person name="Takatani N."/>
            <person name="Hosokawa M."/>
            <person name="Sawabe T."/>
        </authorList>
    </citation>
    <scope>NUCLEOTIDE SEQUENCE [LARGE SCALE GENOMIC DNA]</scope>
    <source>
        <strain evidence="11 12">NBRC 111222</strain>
    </source>
</reference>
<dbReference type="Pfam" id="PF13188">
    <property type="entry name" value="PAS_8"/>
    <property type="match status" value="2"/>
</dbReference>